<comment type="caution">
    <text evidence="5">The sequence shown here is derived from an EMBL/GenBank/DDBJ whole genome shotgun (WGS) entry which is preliminary data.</text>
</comment>
<evidence type="ECO:0000259" key="4">
    <source>
        <dbReference type="PROSITE" id="PS50949"/>
    </source>
</evidence>
<evidence type="ECO:0000256" key="2">
    <source>
        <dbReference type="ARBA" id="ARBA00023125"/>
    </source>
</evidence>
<dbReference type="InterPro" id="IPR036390">
    <property type="entry name" value="WH_DNA-bd_sf"/>
</dbReference>
<dbReference type="GO" id="GO:0003700">
    <property type="term" value="F:DNA-binding transcription factor activity"/>
    <property type="evidence" value="ECO:0007669"/>
    <property type="project" value="InterPro"/>
</dbReference>
<dbReference type="PROSITE" id="PS50949">
    <property type="entry name" value="HTH_GNTR"/>
    <property type="match status" value="1"/>
</dbReference>
<dbReference type="EMBL" id="QTUA01000001">
    <property type="protein sequence ID" value="REF30769.1"/>
    <property type="molecule type" value="Genomic_DNA"/>
</dbReference>
<dbReference type="Proteomes" id="UP000256253">
    <property type="component" value="Unassembled WGS sequence"/>
</dbReference>
<evidence type="ECO:0000256" key="3">
    <source>
        <dbReference type="ARBA" id="ARBA00023163"/>
    </source>
</evidence>
<sequence>MPIVAIPRRKGYRISENDHVFTIDRDNPLATYEQICEQVAEGVRDGSLVVGSKLPTVRGLAAELKIAPGTVAKAYTELERSGLIVTRGRAGTFISAGQDSAAQELQAAARELVVRVRRWSPQRTEVMAVVAEALRQEGIE</sequence>
<dbReference type="Gene3D" id="1.10.10.10">
    <property type="entry name" value="Winged helix-like DNA-binding domain superfamily/Winged helix DNA-binding domain"/>
    <property type="match status" value="1"/>
</dbReference>
<dbReference type="InterPro" id="IPR036388">
    <property type="entry name" value="WH-like_DNA-bd_sf"/>
</dbReference>
<dbReference type="SUPFAM" id="SSF46785">
    <property type="entry name" value="Winged helix' DNA-binding domain"/>
    <property type="match status" value="1"/>
</dbReference>
<dbReference type="PANTHER" id="PTHR38445:SF9">
    <property type="entry name" value="HTH-TYPE TRANSCRIPTIONAL REPRESSOR YTRA"/>
    <property type="match status" value="1"/>
</dbReference>
<name>A0A3D9UN68_9MICO</name>
<dbReference type="InterPro" id="IPR000524">
    <property type="entry name" value="Tscrpt_reg_HTH_GntR"/>
</dbReference>
<gene>
    <name evidence="5" type="ORF">DFJ65_1789</name>
</gene>
<protein>
    <submittedName>
        <fullName evidence="5">DNA-binding transcriptional regulator YhcF (GntR family)</fullName>
    </submittedName>
</protein>
<proteinExistence type="predicted"/>
<keyword evidence="1" id="KW-0805">Transcription regulation</keyword>
<keyword evidence="6" id="KW-1185">Reference proteome</keyword>
<dbReference type="SMART" id="SM00345">
    <property type="entry name" value="HTH_GNTR"/>
    <property type="match status" value="1"/>
</dbReference>
<evidence type="ECO:0000313" key="5">
    <source>
        <dbReference type="EMBL" id="REF30769.1"/>
    </source>
</evidence>
<dbReference type="CDD" id="cd07377">
    <property type="entry name" value="WHTH_GntR"/>
    <property type="match status" value="1"/>
</dbReference>
<accession>A0A3D9UN68</accession>
<dbReference type="PANTHER" id="PTHR38445">
    <property type="entry name" value="HTH-TYPE TRANSCRIPTIONAL REPRESSOR YTRA"/>
    <property type="match status" value="1"/>
</dbReference>
<dbReference type="Pfam" id="PF00392">
    <property type="entry name" value="GntR"/>
    <property type="match status" value="1"/>
</dbReference>
<keyword evidence="2 5" id="KW-0238">DNA-binding</keyword>
<reference evidence="5 6" key="1">
    <citation type="submission" date="2018-08" db="EMBL/GenBank/DDBJ databases">
        <title>Sequencing the genomes of 1000 actinobacteria strains.</title>
        <authorList>
            <person name="Klenk H.-P."/>
        </authorList>
    </citation>
    <scope>NUCLEOTIDE SEQUENCE [LARGE SCALE GENOMIC DNA]</scope>
    <source>
        <strain evidence="5 6">DSM 22967</strain>
    </source>
</reference>
<keyword evidence="3" id="KW-0804">Transcription</keyword>
<evidence type="ECO:0000256" key="1">
    <source>
        <dbReference type="ARBA" id="ARBA00023015"/>
    </source>
</evidence>
<feature type="domain" description="HTH gntR-type" evidence="4">
    <location>
        <begin position="29"/>
        <end position="97"/>
    </location>
</feature>
<organism evidence="5 6">
    <name type="scientific">Calidifontibacter indicus</name>
    <dbReference type="NCBI Taxonomy" id="419650"/>
    <lineage>
        <taxon>Bacteria</taxon>
        <taxon>Bacillati</taxon>
        <taxon>Actinomycetota</taxon>
        <taxon>Actinomycetes</taxon>
        <taxon>Micrococcales</taxon>
        <taxon>Dermacoccaceae</taxon>
        <taxon>Calidifontibacter</taxon>
    </lineage>
</organism>
<dbReference type="AlphaFoldDB" id="A0A3D9UN68"/>
<dbReference type="GO" id="GO:0003677">
    <property type="term" value="F:DNA binding"/>
    <property type="evidence" value="ECO:0007669"/>
    <property type="project" value="UniProtKB-KW"/>
</dbReference>
<evidence type="ECO:0000313" key="6">
    <source>
        <dbReference type="Proteomes" id="UP000256253"/>
    </source>
</evidence>